<dbReference type="InterPro" id="IPR018062">
    <property type="entry name" value="HTH_AraC-typ_CS"/>
</dbReference>
<accession>A0A0D0EZ60</accession>
<organism evidence="5 6">
    <name type="scientific">Pedobacter lusitanus</name>
    <dbReference type="NCBI Taxonomy" id="1503925"/>
    <lineage>
        <taxon>Bacteria</taxon>
        <taxon>Pseudomonadati</taxon>
        <taxon>Bacteroidota</taxon>
        <taxon>Sphingobacteriia</taxon>
        <taxon>Sphingobacteriales</taxon>
        <taxon>Sphingobacteriaceae</taxon>
        <taxon>Pedobacter</taxon>
    </lineage>
</organism>
<dbReference type="AlphaFoldDB" id="A0A0D0EZ60"/>
<keyword evidence="2" id="KW-0238">DNA-binding</keyword>
<dbReference type="Proteomes" id="UP000032049">
    <property type="component" value="Unassembled WGS sequence"/>
</dbReference>
<dbReference type="InterPro" id="IPR036163">
    <property type="entry name" value="HMA_dom_sf"/>
</dbReference>
<gene>
    <name evidence="5" type="ORF">TH53_25155</name>
</gene>
<dbReference type="PANTHER" id="PTHR43280">
    <property type="entry name" value="ARAC-FAMILY TRANSCRIPTIONAL REGULATOR"/>
    <property type="match status" value="1"/>
</dbReference>
<dbReference type="SUPFAM" id="SSF46689">
    <property type="entry name" value="Homeodomain-like"/>
    <property type="match status" value="1"/>
</dbReference>
<evidence type="ECO:0000313" key="6">
    <source>
        <dbReference type="Proteomes" id="UP000032049"/>
    </source>
</evidence>
<dbReference type="EMBL" id="JXRA01000148">
    <property type="protein sequence ID" value="KIO74673.1"/>
    <property type="molecule type" value="Genomic_DNA"/>
</dbReference>
<evidence type="ECO:0000256" key="2">
    <source>
        <dbReference type="ARBA" id="ARBA00023125"/>
    </source>
</evidence>
<reference evidence="5 6" key="1">
    <citation type="submission" date="2015-01" db="EMBL/GenBank/DDBJ databases">
        <title>Draft genome sequence of Pedobacter sp. NL19 isolated from sludge of an effluent treatment pond in an abandoned uranium mine.</title>
        <authorList>
            <person name="Santos T."/>
            <person name="Caetano T."/>
            <person name="Covas C."/>
            <person name="Cruz A."/>
            <person name="Mendo S."/>
        </authorList>
    </citation>
    <scope>NUCLEOTIDE SEQUENCE [LARGE SCALE GENOMIC DNA]</scope>
    <source>
        <strain evidence="5 6">NL19</strain>
    </source>
</reference>
<dbReference type="Gene3D" id="3.30.70.100">
    <property type="match status" value="1"/>
</dbReference>
<comment type="caution">
    <text evidence="5">The sequence shown here is derived from an EMBL/GenBank/DDBJ whole genome shotgun (WGS) entry which is preliminary data.</text>
</comment>
<dbReference type="PROSITE" id="PS00041">
    <property type="entry name" value="HTH_ARAC_FAMILY_1"/>
    <property type="match status" value="1"/>
</dbReference>
<evidence type="ECO:0000256" key="1">
    <source>
        <dbReference type="ARBA" id="ARBA00023015"/>
    </source>
</evidence>
<dbReference type="GO" id="GO:0046872">
    <property type="term" value="F:metal ion binding"/>
    <property type="evidence" value="ECO:0007669"/>
    <property type="project" value="InterPro"/>
</dbReference>
<dbReference type="SMART" id="SM00342">
    <property type="entry name" value="HTH_ARAC"/>
    <property type="match status" value="1"/>
</dbReference>
<dbReference type="GO" id="GO:0043565">
    <property type="term" value="F:sequence-specific DNA binding"/>
    <property type="evidence" value="ECO:0007669"/>
    <property type="project" value="InterPro"/>
</dbReference>
<dbReference type="Gene3D" id="1.10.10.60">
    <property type="entry name" value="Homeodomain-like"/>
    <property type="match status" value="1"/>
</dbReference>
<dbReference type="InterPro" id="IPR009057">
    <property type="entry name" value="Homeodomain-like_sf"/>
</dbReference>
<dbReference type="STRING" id="1503925.TH53_25155"/>
<dbReference type="InterPro" id="IPR018060">
    <property type="entry name" value="HTH_AraC"/>
</dbReference>
<keyword evidence="1" id="KW-0805">Transcription regulation</keyword>
<dbReference type="GO" id="GO:0003700">
    <property type="term" value="F:DNA-binding transcription factor activity"/>
    <property type="evidence" value="ECO:0007669"/>
    <property type="project" value="InterPro"/>
</dbReference>
<dbReference type="PANTHER" id="PTHR43280:SF2">
    <property type="entry name" value="HTH-TYPE TRANSCRIPTIONAL REGULATOR EXSA"/>
    <property type="match status" value="1"/>
</dbReference>
<dbReference type="RefSeq" id="WP_041887012.1">
    <property type="nucleotide sequence ID" value="NZ_CP157278.1"/>
</dbReference>
<evidence type="ECO:0000313" key="5">
    <source>
        <dbReference type="EMBL" id="KIO74673.1"/>
    </source>
</evidence>
<keyword evidence="6" id="KW-1185">Reference proteome</keyword>
<dbReference type="OrthoDB" id="952277at2"/>
<evidence type="ECO:0000256" key="3">
    <source>
        <dbReference type="ARBA" id="ARBA00023163"/>
    </source>
</evidence>
<dbReference type="Pfam" id="PF12833">
    <property type="entry name" value="HTH_18"/>
    <property type="match status" value="1"/>
</dbReference>
<sequence length="188" mass="21315">MQLHVKNMVCDRCILIVRQQLENLGFSVSEISLGKVTVSPDPDPAKLQDISSAFQVLGFELIDKDKDQLVEQVKTQVIELVHYSNLFELKQSLMSIIADKLNKEYVYLSRLFSDVEGITIEKYIIQQKVTRVKELLEYGELNLNEIAYQMGYSSSAHLSTQFKAVTGLTPSKYKAQPGGDRKPLDRIS</sequence>
<feature type="domain" description="HTH araC/xylS-type" evidence="4">
    <location>
        <begin position="97"/>
        <end position="176"/>
    </location>
</feature>
<proteinExistence type="predicted"/>
<evidence type="ECO:0000259" key="4">
    <source>
        <dbReference type="PROSITE" id="PS01124"/>
    </source>
</evidence>
<name>A0A0D0EZ60_9SPHI</name>
<dbReference type="PROSITE" id="PS01124">
    <property type="entry name" value="HTH_ARAC_FAMILY_2"/>
    <property type="match status" value="1"/>
</dbReference>
<keyword evidence="3" id="KW-0804">Transcription</keyword>
<protein>
    <submittedName>
        <fullName evidence="5">AraC family transcriptional regulator</fullName>
    </submittedName>
</protein>
<dbReference type="SUPFAM" id="SSF55008">
    <property type="entry name" value="HMA, heavy metal-associated domain"/>
    <property type="match status" value="1"/>
</dbReference>